<dbReference type="Pfam" id="PF12796">
    <property type="entry name" value="Ank_2"/>
    <property type="match status" value="2"/>
</dbReference>
<feature type="non-terminal residue" evidence="4">
    <location>
        <position position="230"/>
    </location>
</feature>
<dbReference type="PANTHER" id="PTHR24161">
    <property type="entry name" value="ANK_REP_REGION DOMAIN-CONTAINING PROTEIN-RELATED"/>
    <property type="match status" value="1"/>
</dbReference>
<name>A0AAE0F1M4_9CHLO</name>
<reference evidence="4 5" key="1">
    <citation type="journal article" date="2015" name="Genome Biol. Evol.">
        <title>Comparative Genomics of a Bacterivorous Green Alga Reveals Evolutionary Causalities and Consequences of Phago-Mixotrophic Mode of Nutrition.</title>
        <authorList>
            <person name="Burns J.A."/>
            <person name="Paasch A."/>
            <person name="Narechania A."/>
            <person name="Kim E."/>
        </authorList>
    </citation>
    <scope>NUCLEOTIDE SEQUENCE [LARGE SCALE GENOMIC DNA]</scope>
    <source>
        <strain evidence="4 5">PLY_AMNH</strain>
    </source>
</reference>
<dbReference type="SMART" id="SM00248">
    <property type="entry name" value="ANK"/>
    <property type="match status" value="6"/>
</dbReference>
<dbReference type="EMBL" id="LGRX02028458">
    <property type="protein sequence ID" value="KAK3248047.1"/>
    <property type="molecule type" value="Genomic_DNA"/>
</dbReference>
<keyword evidence="5" id="KW-1185">Reference proteome</keyword>
<dbReference type="Gene3D" id="1.25.40.20">
    <property type="entry name" value="Ankyrin repeat-containing domain"/>
    <property type="match status" value="2"/>
</dbReference>
<dbReference type="GO" id="GO:0016409">
    <property type="term" value="F:palmitoyltransferase activity"/>
    <property type="evidence" value="ECO:0007669"/>
    <property type="project" value="TreeGrafter"/>
</dbReference>
<sequence length="230" mass="25153">MEVQVPIDVEETESLRGEACFSPIADVRPQAVSKERIDDLCGAVASGHSDLVNQLLEEEPRLANLPDERGTYPIHWAGLNNSNESIIRLLDLGAEINITEGLLGQTALHWAVTRGSLSAIELLLRHHADITLVDHQGYTVCHVAAQYGQTAVLHMLAVKWNADIHAVDLKGRSALHWAAYSGHTQCARLLVCMRVDLLVVDTQGYTPLHWAAVMGHHEVCTLLVQGGAIE</sequence>
<feature type="repeat" description="ANK" evidence="3">
    <location>
        <begin position="170"/>
        <end position="202"/>
    </location>
</feature>
<evidence type="ECO:0000256" key="2">
    <source>
        <dbReference type="ARBA" id="ARBA00023043"/>
    </source>
</evidence>
<dbReference type="Proteomes" id="UP001190700">
    <property type="component" value="Unassembled WGS sequence"/>
</dbReference>
<dbReference type="InterPro" id="IPR002110">
    <property type="entry name" value="Ankyrin_rpt"/>
</dbReference>
<dbReference type="PROSITE" id="PS50297">
    <property type="entry name" value="ANK_REP_REGION"/>
    <property type="match status" value="3"/>
</dbReference>
<keyword evidence="1" id="KW-0677">Repeat</keyword>
<organism evidence="4 5">
    <name type="scientific">Cymbomonas tetramitiformis</name>
    <dbReference type="NCBI Taxonomy" id="36881"/>
    <lineage>
        <taxon>Eukaryota</taxon>
        <taxon>Viridiplantae</taxon>
        <taxon>Chlorophyta</taxon>
        <taxon>Pyramimonadophyceae</taxon>
        <taxon>Pyramimonadales</taxon>
        <taxon>Pyramimonadaceae</taxon>
        <taxon>Cymbomonas</taxon>
    </lineage>
</organism>
<dbReference type="InterPro" id="IPR036770">
    <property type="entry name" value="Ankyrin_rpt-contain_sf"/>
</dbReference>
<accession>A0AAE0F1M4</accession>
<evidence type="ECO:0000313" key="5">
    <source>
        <dbReference type="Proteomes" id="UP001190700"/>
    </source>
</evidence>
<dbReference type="PANTHER" id="PTHR24161:SF17">
    <property type="entry name" value="PALMITOYLTRANSFERASE"/>
    <property type="match status" value="1"/>
</dbReference>
<dbReference type="PROSITE" id="PS50088">
    <property type="entry name" value="ANK_REPEAT"/>
    <property type="match status" value="4"/>
</dbReference>
<protein>
    <submittedName>
        <fullName evidence="4">Uncharacterized protein</fullName>
    </submittedName>
</protein>
<feature type="repeat" description="ANK" evidence="3">
    <location>
        <begin position="203"/>
        <end position="230"/>
    </location>
</feature>
<comment type="caution">
    <text evidence="4">The sequence shown here is derived from an EMBL/GenBank/DDBJ whole genome shotgun (WGS) entry which is preliminary data.</text>
</comment>
<keyword evidence="2 3" id="KW-0040">ANK repeat</keyword>
<dbReference type="GO" id="GO:0000139">
    <property type="term" value="C:Golgi membrane"/>
    <property type="evidence" value="ECO:0007669"/>
    <property type="project" value="TreeGrafter"/>
</dbReference>
<evidence type="ECO:0000256" key="1">
    <source>
        <dbReference type="ARBA" id="ARBA00022737"/>
    </source>
</evidence>
<evidence type="ECO:0000256" key="3">
    <source>
        <dbReference type="PROSITE-ProRule" id="PRU00023"/>
    </source>
</evidence>
<feature type="repeat" description="ANK" evidence="3">
    <location>
        <begin position="103"/>
        <end position="135"/>
    </location>
</feature>
<evidence type="ECO:0000313" key="4">
    <source>
        <dbReference type="EMBL" id="KAK3248047.1"/>
    </source>
</evidence>
<gene>
    <name evidence="4" type="ORF">CYMTET_42473</name>
</gene>
<proteinExistence type="predicted"/>
<dbReference type="SUPFAM" id="SSF48403">
    <property type="entry name" value="Ankyrin repeat"/>
    <property type="match status" value="1"/>
</dbReference>
<feature type="repeat" description="ANK" evidence="3">
    <location>
        <begin position="69"/>
        <end position="101"/>
    </location>
</feature>
<dbReference type="AlphaFoldDB" id="A0AAE0F1M4"/>